<dbReference type="EMBL" id="FWXY01000005">
    <property type="protein sequence ID" value="SMC60189.1"/>
    <property type="molecule type" value="Genomic_DNA"/>
</dbReference>
<keyword evidence="4" id="KW-0670">Pyruvate</keyword>
<dbReference type="Pfam" id="PF17147">
    <property type="entry name" value="PFOR_II"/>
    <property type="match status" value="1"/>
</dbReference>
<feature type="domain" description="Pyruvate:ferredoxin oxidoreductase core" evidence="3">
    <location>
        <begin position="257"/>
        <end position="358"/>
    </location>
</feature>
<sequence>MKHVIEGSHAISEAVKLARVDVVSGYPITPQTHIIEAISEYCANGEMKAKFIPVESEHSAMAAVVGAASTGVRTFTATSSHGLALMHEMLHWAAGARLPIVLGEVNRALGPGWNIWMDQSDSLAQRDTGWIQLYCENGQEAMDTTLFAFRLAELVNLPVMVVIDAFFVSHTFEPVAIPEQEHVDDFLPPYEPRIALDPDNPFALFQMAPPNVYMEMRQSIHRAMEHTLDIYHEVENEFDAVFHRRYGMIEEINCENADIILVTTGSATSTARQVQMDMEKQGERFGILKIKTFRPFPGKAICNALQKAKKVAVLDRNFSFGSGGIFAQEVKGALQVLSQGPVVFNYIAGLGGRDITPDIISEVYLKTRDRDLPPCGSEWLGTSPRDEN</sequence>
<dbReference type="OrthoDB" id="9794954at2"/>
<dbReference type="AlphaFoldDB" id="A0A1W2AHJ0"/>
<dbReference type="Gene3D" id="3.40.50.970">
    <property type="match status" value="1"/>
</dbReference>
<dbReference type="FunFam" id="3.40.50.970:FF:000012">
    <property type="entry name" value="Pyruvate:ferredoxin (Flavodoxin) oxidoreductase"/>
    <property type="match status" value="1"/>
</dbReference>
<dbReference type="SUPFAM" id="SSF52518">
    <property type="entry name" value="Thiamin diphosphate-binding fold (THDP-binding)"/>
    <property type="match status" value="1"/>
</dbReference>
<dbReference type="CDD" id="cd07034">
    <property type="entry name" value="TPP_PYR_PFOR_IOR-alpha_like"/>
    <property type="match status" value="1"/>
</dbReference>
<dbReference type="InterPro" id="IPR009014">
    <property type="entry name" value="Transketo_C/PFOR_II"/>
</dbReference>
<feature type="domain" description="Pyruvate flavodoxin/ferredoxin oxidoreductase pyrimidine binding" evidence="2">
    <location>
        <begin position="13"/>
        <end position="233"/>
    </location>
</feature>
<dbReference type="Proteomes" id="UP000192418">
    <property type="component" value="Unassembled WGS sequence"/>
</dbReference>
<organism evidence="4 5">
    <name type="scientific">Desulfocicer vacuolatum DSM 3385</name>
    <dbReference type="NCBI Taxonomy" id="1121400"/>
    <lineage>
        <taxon>Bacteria</taxon>
        <taxon>Pseudomonadati</taxon>
        <taxon>Thermodesulfobacteriota</taxon>
        <taxon>Desulfobacteria</taxon>
        <taxon>Desulfobacterales</taxon>
        <taxon>Desulfobacteraceae</taxon>
        <taxon>Desulfocicer</taxon>
    </lineage>
</organism>
<keyword evidence="1" id="KW-0560">Oxidoreductase</keyword>
<dbReference type="PANTHER" id="PTHR32154:SF0">
    <property type="entry name" value="PYRUVATE-FLAVODOXIN OXIDOREDUCTASE-RELATED"/>
    <property type="match status" value="1"/>
</dbReference>
<reference evidence="4 5" key="1">
    <citation type="submission" date="2017-04" db="EMBL/GenBank/DDBJ databases">
        <authorList>
            <person name="Afonso C.L."/>
            <person name="Miller P.J."/>
            <person name="Scott M.A."/>
            <person name="Spackman E."/>
            <person name="Goraichik I."/>
            <person name="Dimitrov K.M."/>
            <person name="Suarez D.L."/>
            <person name="Swayne D.E."/>
        </authorList>
    </citation>
    <scope>NUCLEOTIDE SEQUENCE [LARGE SCALE GENOMIC DNA]</scope>
    <source>
        <strain evidence="4 5">DSM 3385</strain>
    </source>
</reference>
<accession>A0A1W2AHJ0</accession>
<dbReference type="InterPro" id="IPR029061">
    <property type="entry name" value="THDP-binding"/>
</dbReference>
<proteinExistence type="predicted"/>
<dbReference type="PANTHER" id="PTHR32154">
    <property type="entry name" value="PYRUVATE-FLAVODOXIN OXIDOREDUCTASE-RELATED"/>
    <property type="match status" value="1"/>
</dbReference>
<evidence type="ECO:0000313" key="5">
    <source>
        <dbReference type="Proteomes" id="UP000192418"/>
    </source>
</evidence>
<dbReference type="InterPro" id="IPR050722">
    <property type="entry name" value="Pyruvate:ferred/Flavod_OxRd"/>
</dbReference>
<evidence type="ECO:0000313" key="4">
    <source>
        <dbReference type="EMBL" id="SMC60189.1"/>
    </source>
</evidence>
<keyword evidence="5" id="KW-1185">Reference proteome</keyword>
<dbReference type="InterPro" id="IPR033412">
    <property type="entry name" value="PFOR_II"/>
</dbReference>
<dbReference type="STRING" id="1121400.SAMN02746065_10595"/>
<dbReference type="Pfam" id="PF01855">
    <property type="entry name" value="POR_N"/>
    <property type="match status" value="1"/>
</dbReference>
<dbReference type="InterPro" id="IPR002880">
    <property type="entry name" value="Pyrv_Fd/Flavodoxin_OxRdtase_N"/>
</dbReference>
<name>A0A1W2AHJ0_9BACT</name>
<evidence type="ECO:0000256" key="1">
    <source>
        <dbReference type="ARBA" id="ARBA00023002"/>
    </source>
</evidence>
<evidence type="ECO:0000259" key="3">
    <source>
        <dbReference type="Pfam" id="PF17147"/>
    </source>
</evidence>
<dbReference type="GO" id="GO:0006979">
    <property type="term" value="P:response to oxidative stress"/>
    <property type="evidence" value="ECO:0007669"/>
    <property type="project" value="TreeGrafter"/>
</dbReference>
<protein>
    <submittedName>
        <fullName evidence="4">Pyruvate ferredoxin oxidoreductase alpha subunit/2-oxoisovalerate ferredoxin oxidoreductase alpha subunit</fullName>
    </submittedName>
</protein>
<dbReference type="Gene3D" id="3.40.50.920">
    <property type="match status" value="1"/>
</dbReference>
<dbReference type="SUPFAM" id="SSF52922">
    <property type="entry name" value="TK C-terminal domain-like"/>
    <property type="match status" value="1"/>
</dbReference>
<dbReference type="RefSeq" id="WP_084067591.1">
    <property type="nucleotide sequence ID" value="NZ_FWXY01000005.1"/>
</dbReference>
<gene>
    <name evidence="4" type="ORF">SAMN02746065_10595</name>
</gene>
<evidence type="ECO:0000259" key="2">
    <source>
        <dbReference type="Pfam" id="PF01855"/>
    </source>
</evidence>
<dbReference type="GO" id="GO:0016491">
    <property type="term" value="F:oxidoreductase activity"/>
    <property type="evidence" value="ECO:0007669"/>
    <property type="project" value="UniProtKB-KW"/>
</dbReference>